<gene>
    <name evidence="2" type="ORF">ACGTZG_08630</name>
</gene>
<dbReference type="EMBL" id="JBIEKR010000006">
    <property type="protein sequence ID" value="MFG6273252.1"/>
    <property type="molecule type" value="Genomic_DNA"/>
</dbReference>
<sequence>MANTNVDYYCAAFDANGKRIYSDICDFDPTKDKNADKVQVLKDKAQKAVSDAATIEIITAEDFCEYLNGKIRGSDGKPTEYIPPEPTAEEKAASKQASLDAEYTAAQQELGQSLLVANLNGDTDAAASIQGEFASLNTYYKEQSDAIAAELTAAAEGSDK</sequence>
<protein>
    <recommendedName>
        <fullName evidence="4">Phage tail protein</fullName>
    </recommendedName>
</protein>
<proteinExistence type="predicted"/>
<keyword evidence="3" id="KW-1185">Reference proteome</keyword>
<evidence type="ECO:0000313" key="2">
    <source>
        <dbReference type="EMBL" id="MFG6273252.1"/>
    </source>
</evidence>
<evidence type="ECO:0000313" key="3">
    <source>
        <dbReference type="Proteomes" id="UP001605989"/>
    </source>
</evidence>
<evidence type="ECO:0008006" key="4">
    <source>
        <dbReference type="Google" id="ProtNLM"/>
    </source>
</evidence>
<comment type="caution">
    <text evidence="2">The sequence shown here is derived from an EMBL/GenBank/DDBJ whole genome shotgun (WGS) entry which is preliminary data.</text>
</comment>
<evidence type="ECO:0000256" key="1">
    <source>
        <dbReference type="SAM" id="MobiDB-lite"/>
    </source>
</evidence>
<dbReference type="Proteomes" id="UP001605989">
    <property type="component" value="Unassembled WGS sequence"/>
</dbReference>
<dbReference type="RefSeq" id="WP_257536542.1">
    <property type="nucleotide sequence ID" value="NZ_CP011940.1"/>
</dbReference>
<accession>A0ABW7DQG8</accession>
<organism evidence="2 3">
    <name type="scientific">Megasphaera hexanoica</name>
    <dbReference type="NCBI Taxonomy" id="1675036"/>
    <lineage>
        <taxon>Bacteria</taxon>
        <taxon>Bacillati</taxon>
        <taxon>Bacillota</taxon>
        <taxon>Negativicutes</taxon>
        <taxon>Veillonellales</taxon>
        <taxon>Veillonellaceae</taxon>
        <taxon>Megasphaera</taxon>
    </lineage>
</organism>
<name>A0ABW7DQG8_9FIRM</name>
<reference evidence="2 3" key="1">
    <citation type="submission" date="2024-10" db="EMBL/GenBank/DDBJ databases">
        <authorList>
            <person name="Sang B.-I."/>
            <person name="Prabhaharan D."/>
        </authorList>
    </citation>
    <scope>NUCLEOTIDE SEQUENCE [LARGE SCALE GENOMIC DNA]</scope>
    <source>
        <strain evidence="2 3">MH</strain>
    </source>
</reference>
<feature type="region of interest" description="Disordered" evidence="1">
    <location>
        <begin position="70"/>
        <end position="99"/>
    </location>
</feature>